<accession>B6JZA4</accession>
<evidence type="ECO:0000313" key="3">
    <source>
        <dbReference type="Proteomes" id="UP000001744"/>
    </source>
</evidence>
<feature type="region of interest" description="Disordered" evidence="1">
    <location>
        <begin position="107"/>
        <end position="132"/>
    </location>
</feature>
<gene>
    <name evidence="2" type="ORF">SJAG_01932</name>
</gene>
<organism evidence="2 3">
    <name type="scientific">Schizosaccharomyces japonicus (strain yFS275 / FY16936)</name>
    <name type="common">Fission yeast</name>
    <dbReference type="NCBI Taxonomy" id="402676"/>
    <lineage>
        <taxon>Eukaryota</taxon>
        <taxon>Fungi</taxon>
        <taxon>Dikarya</taxon>
        <taxon>Ascomycota</taxon>
        <taxon>Taphrinomycotina</taxon>
        <taxon>Schizosaccharomycetes</taxon>
        <taxon>Schizosaccharomycetales</taxon>
        <taxon>Schizosaccharomycetaceae</taxon>
        <taxon>Schizosaccharomyces</taxon>
    </lineage>
</organism>
<dbReference type="VEuPathDB" id="FungiDB:SJAG_01932"/>
<dbReference type="RefSeq" id="XP_002173165.1">
    <property type="nucleotide sequence ID" value="XM_002173129.1"/>
</dbReference>
<sequence length="132" mass="14097">MWGKVGVSVGHRNKTAEAVGASGRMWEKTGELWRASGRTWDTVGVWNRAAEVLPDTPAEDTGGVLRPTSSTAALGNSRDQTALNSGSRNLEISDLAPIHCNSLANHASSSATFSRPRLRPTFDVPLPDKSGR</sequence>
<evidence type="ECO:0000256" key="1">
    <source>
        <dbReference type="SAM" id="MobiDB-lite"/>
    </source>
</evidence>
<protein>
    <submittedName>
        <fullName evidence="2">Uncharacterized protein</fullName>
    </submittedName>
</protein>
<keyword evidence="3" id="KW-1185">Reference proteome</keyword>
<dbReference type="GeneID" id="7049928"/>
<dbReference type="HOGENOM" id="CLU_1918307_0_0_1"/>
<evidence type="ECO:0000313" key="2">
    <source>
        <dbReference type="EMBL" id="EEB06872.1"/>
    </source>
</evidence>
<reference evidence="2 3" key="1">
    <citation type="journal article" date="2011" name="Science">
        <title>Comparative functional genomics of the fission yeasts.</title>
        <authorList>
            <person name="Rhind N."/>
            <person name="Chen Z."/>
            <person name="Yassour M."/>
            <person name="Thompson D.A."/>
            <person name="Haas B.J."/>
            <person name="Habib N."/>
            <person name="Wapinski I."/>
            <person name="Roy S."/>
            <person name="Lin M.F."/>
            <person name="Heiman D.I."/>
            <person name="Young S.K."/>
            <person name="Furuya K."/>
            <person name="Guo Y."/>
            <person name="Pidoux A."/>
            <person name="Chen H.M."/>
            <person name="Robbertse B."/>
            <person name="Goldberg J.M."/>
            <person name="Aoki K."/>
            <person name="Bayne E.H."/>
            <person name="Berlin A.M."/>
            <person name="Desjardins C.A."/>
            <person name="Dobbs E."/>
            <person name="Dukaj L."/>
            <person name="Fan L."/>
            <person name="FitzGerald M.G."/>
            <person name="French C."/>
            <person name="Gujja S."/>
            <person name="Hansen K."/>
            <person name="Keifenheim D."/>
            <person name="Levin J.Z."/>
            <person name="Mosher R.A."/>
            <person name="Mueller C.A."/>
            <person name="Pfiffner J."/>
            <person name="Priest M."/>
            <person name="Russ C."/>
            <person name="Smialowska A."/>
            <person name="Swoboda P."/>
            <person name="Sykes S.M."/>
            <person name="Vaughn M."/>
            <person name="Vengrova S."/>
            <person name="Yoder R."/>
            <person name="Zeng Q."/>
            <person name="Allshire R."/>
            <person name="Baulcombe D."/>
            <person name="Birren B.W."/>
            <person name="Brown W."/>
            <person name="Ekwall K."/>
            <person name="Kellis M."/>
            <person name="Leatherwood J."/>
            <person name="Levin H."/>
            <person name="Margalit H."/>
            <person name="Martienssen R."/>
            <person name="Nieduszynski C.A."/>
            <person name="Spatafora J.W."/>
            <person name="Friedman N."/>
            <person name="Dalgaard J.Z."/>
            <person name="Baumann P."/>
            <person name="Niki H."/>
            <person name="Regev A."/>
            <person name="Nusbaum C."/>
        </authorList>
    </citation>
    <scope>NUCLEOTIDE SEQUENCE [LARGE SCALE GENOMIC DNA]</scope>
    <source>
        <strain evidence="3">yFS275 / FY16936</strain>
    </source>
</reference>
<proteinExistence type="predicted"/>
<dbReference type="AlphaFoldDB" id="B6JZA4"/>
<dbReference type="Proteomes" id="UP000001744">
    <property type="component" value="Unassembled WGS sequence"/>
</dbReference>
<dbReference type="JaponicusDB" id="SJAG_01932"/>
<name>B6JZA4_SCHJY</name>
<dbReference type="EMBL" id="KE651168">
    <property type="protein sequence ID" value="EEB06872.1"/>
    <property type="molecule type" value="Genomic_DNA"/>
</dbReference>